<protein>
    <recommendedName>
        <fullName evidence="5">Ribulose-phosphate 3-epimerase</fullName>
    </recommendedName>
</protein>
<dbReference type="AlphaFoldDB" id="A0A4P9A3D2"/>
<dbReference type="GO" id="GO:0046872">
    <property type="term" value="F:metal ion binding"/>
    <property type="evidence" value="ECO:0007669"/>
    <property type="project" value="UniProtKB-KW"/>
</dbReference>
<reference evidence="3 4" key="1">
    <citation type="submission" date="2019-04" db="EMBL/GenBank/DDBJ databases">
        <title>Saccharibacteria TM7 genomes.</title>
        <authorList>
            <person name="Bor B."/>
            <person name="He X."/>
            <person name="Chen T."/>
            <person name="Dewhirst F.E."/>
        </authorList>
    </citation>
    <scope>NUCLEOTIDE SEQUENCE [LARGE SCALE GENOMIC DNA]</scope>
    <source>
        <strain evidence="3 4">BB001</strain>
    </source>
</reference>
<dbReference type="SUPFAM" id="SSF51366">
    <property type="entry name" value="Ribulose-phoshate binding barrel"/>
    <property type="match status" value="1"/>
</dbReference>
<evidence type="ECO:0000256" key="2">
    <source>
        <dbReference type="ARBA" id="ARBA00023235"/>
    </source>
</evidence>
<evidence type="ECO:0000256" key="1">
    <source>
        <dbReference type="ARBA" id="ARBA00022723"/>
    </source>
</evidence>
<proteinExistence type="predicted"/>
<dbReference type="EMBL" id="CP040004">
    <property type="protein sequence ID" value="QCT42334.1"/>
    <property type="molecule type" value="Genomic_DNA"/>
</dbReference>
<gene>
    <name evidence="3" type="ORF">FBF37_02535</name>
</gene>
<dbReference type="InterPro" id="IPR013785">
    <property type="entry name" value="Aldolase_TIM"/>
</dbReference>
<sequence>MNTVITPSILAENVDQYKEQIERITGFAERAHIDISDGQFAPNLTVGLRDLWAPEGWQIDIHAMVKNVDEYIEDLVALRPNMILLHAESEGDVLGALQKIKQADIKAGLVLMRPTVPSTVVDLIKASDHVMIFSGELGRFGGSASLMQLEKIRLIKDINPAVEIGWDGGVMPDNAYGLAHSGVNVLVVGGAIQKSPNPREAYQNIQNEINKKGMLG</sequence>
<evidence type="ECO:0000313" key="3">
    <source>
        <dbReference type="EMBL" id="QCT42334.1"/>
    </source>
</evidence>
<dbReference type="Proteomes" id="UP000310639">
    <property type="component" value="Chromosome"/>
</dbReference>
<organism evidence="3 4">
    <name type="scientific">Candidatus Nanosynbacter featherlites</name>
    <dbReference type="NCBI Taxonomy" id="2572088"/>
    <lineage>
        <taxon>Bacteria</taxon>
        <taxon>Candidatus Saccharimonadota</taxon>
        <taxon>Candidatus Saccharimonadia</taxon>
        <taxon>Candidatus Nanosynbacterales</taxon>
        <taxon>Candidatus Nanosynbacteraceae</taxon>
        <taxon>Candidatus Nanosynbacter</taxon>
    </lineage>
</organism>
<name>A0A4P9A3D2_9BACT</name>
<dbReference type="Gene3D" id="3.20.20.70">
    <property type="entry name" value="Aldolase class I"/>
    <property type="match status" value="1"/>
</dbReference>
<dbReference type="PANTHER" id="PTHR11749">
    <property type="entry name" value="RIBULOSE-5-PHOSPHATE-3-EPIMERASE"/>
    <property type="match status" value="1"/>
</dbReference>
<dbReference type="OrthoDB" id="1645589at2"/>
<dbReference type="KEGG" id="nft:FBF37_02535"/>
<keyword evidence="4" id="KW-1185">Reference proteome</keyword>
<accession>A0A4P9A3D2</accession>
<dbReference type="GO" id="GO:0016857">
    <property type="term" value="F:racemase and epimerase activity, acting on carbohydrates and derivatives"/>
    <property type="evidence" value="ECO:0007669"/>
    <property type="project" value="InterPro"/>
</dbReference>
<dbReference type="InterPro" id="IPR011060">
    <property type="entry name" value="RibuloseP-bd_barrel"/>
</dbReference>
<dbReference type="Pfam" id="PF00834">
    <property type="entry name" value="Ribul_P_3_epim"/>
    <property type="match status" value="1"/>
</dbReference>
<dbReference type="RefSeq" id="WP_138079186.1">
    <property type="nucleotide sequence ID" value="NZ_CP040004.1"/>
</dbReference>
<evidence type="ECO:0008006" key="5">
    <source>
        <dbReference type="Google" id="ProtNLM"/>
    </source>
</evidence>
<keyword evidence="1" id="KW-0479">Metal-binding</keyword>
<dbReference type="InterPro" id="IPR000056">
    <property type="entry name" value="Ribul_P_3_epim-like"/>
</dbReference>
<keyword evidence="2" id="KW-0413">Isomerase</keyword>
<dbReference type="GO" id="GO:0005975">
    <property type="term" value="P:carbohydrate metabolic process"/>
    <property type="evidence" value="ECO:0007669"/>
    <property type="project" value="InterPro"/>
</dbReference>
<evidence type="ECO:0000313" key="4">
    <source>
        <dbReference type="Proteomes" id="UP000310639"/>
    </source>
</evidence>